<keyword evidence="1" id="KW-0732">Signal</keyword>
<dbReference type="Pfam" id="PF13650">
    <property type="entry name" value="Asp_protease_2"/>
    <property type="match status" value="2"/>
</dbReference>
<dbReference type="Gene3D" id="2.40.70.10">
    <property type="entry name" value="Acid Proteases"/>
    <property type="match status" value="2"/>
</dbReference>
<dbReference type="SUPFAM" id="SSF50630">
    <property type="entry name" value="Acid proteases"/>
    <property type="match status" value="2"/>
</dbReference>
<organism evidence="2 3">
    <name type="scientific">Rubritalea halochordaticola</name>
    <dbReference type="NCBI Taxonomy" id="714537"/>
    <lineage>
        <taxon>Bacteria</taxon>
        <taxon>Pseudomonadati</taxon>
        <taxon>Verrucomicrobiota</taxon>
        <taxon>Verrucomicrobiia</taxon>
        <taxon>Verrucomicrobiales</taxon>
        <taxon>Rubritaleaceae</taxon>
        <taxon>Rubritalea</taxon>
    </lineage>
</organism>
<gene>
    <name evidence="2" type="ORF">Rhal01_02246</name>
</gene>
<dbReference type="EMBL" id="BAABRL010000006">
    <property type="protein sequence ID" value="GAA5496065.1"/>
    <property type="molecule type" value="Genomic_DNA"/>
</dbReference>
<keyword evidence="3" id="KW-1185">Reference proteome</keyword>
<sequence>MIKTLKYTSMAMLCAVTTLCAQNTEQAFTFRPIKVEATDNGGLFTATVKVEDTNARFLIDTGCAYTLAYDTDFLKSMGKELTAQGRARGVGGDGKAFRAVIEKSTVGNVVEVGKQENARVLPVKHLEHLKTGGQPTEIRGLLGAPLMKKARGVFDYGNPRILVPTGNAPKGVYQMAMKQQGATVLPLMEGENSFPYIDLKIGDTTYAFLIDTGANAHVISTKLVEKLQLQTEDKDVAVRGMTKAQGVKVVRVKDSVMGKHFQLSELKLHVIDTQSLMKGPGGMEIGGIIGTGLLKQLKAQLDFDSYTLIVPKR</sequence>
<comment type="caution">
    <text evidence="2">The sequence shown here is derived from an EMBL/GenBank/DDBJ whole genome shotgun (WGS) entry which is preliminary data.</text>
</comment>
<feature type="signal peptide" evidence="1">
    <location>
        <begin position="1"/>
        <end position="21"/>
    </location>
</feature>
<feature type="chain" id="PRO_5046927026" description="Aspartyl protease" evidence="1">
    <location>
        <begin position="22"/>
        <end position="313"/>
    </location>
</feature>
<dbReference type="InterPro" id="IPR021109">
    <property type="entry name" value="Peptidase_aspartic_dom_sf"/>
</dbReference>
<dbReference type="RefSeq" id="WP_346188793.1">
    <property type="nucleotide sequence ID" value="NZ_BAABRL010000006.1"/>
</dbReference>
<reference evidence="2 3" key="1">
    <citation type="submission" date="2024-02" db="EMBL/GenBank/DDBJ databases">
        <title>Rubritalea halochordaticola NBRC 107102.</title>
        <authorList>
            <person name="Ichikawa N."/>
            <person name="Katano-Makiyama Y."/>
            <person name="Hidaka K."/>
        </authorList>
    </citation>
    <scope>NUCLEOTIDE SEQUENCE [LARGE SCALE GENOMIC DNA]</scope>
    <source>
        <strain evidence="2 3">NBRC 107102</strain>
    </source>
</reference>
<dbReference type="Proteomes" id="UP001424741">
    <property type="component" value="Unassembled WGS sequence"/>
</dbReference>
<accession>A0ABP9V0C1</accession>
<proteinExistence type="predicted"/>
<evidence type="ECO:0000256" key="1">
    <source>
        <dbReference type="SAM" id="SignalP"/>
    </source>
</evidence>
<protein>
    <recommendedName>
        <fullName evidence="4">Aspartyl protease</fullName>
    </recommendedName>
</protein>
<evidence type="ECO:0008006" key="4">
    <source>
        <dbReference type="Google" id="ProtNLM"/>
    </source>
</evidence>
<evidence type="ECO:0000313" key="3">
    <source>
        <dbReference type="Proteomes" id="UP001424741"/>
    </source>
</evidence>
<name>A0ABP9V0C1_9BACT</name>
<evidence type="ECO:0000313" key="2">
    <source>
        <dbReference type="EMBL" id="GAA5496065.1"/>
    </source>
</evidence>